<name>A0A2N9YG65_9GAMM</name>
<sequence>MESSHLKQSVLEKLARSDSDLETFEVSSDLSQITLVFSYQGIPESRIAILLTEVVHLNISRDIYDKGEFAFVIMEAVLSKLENGKEPVFSEIAYPFLPQNDKLEFPTNLYHLHIEGEIYADIIFHSFHILTPLI</sequence>
<dbReference type="STRING" id="288004.AL038_11420"/>
<organism evidence="1 2">
    <name type="scientific">Beggiatoa leptomitoformis</name>
    <dbReference type="NCBI Taxonomy" id="288004"/>
    <lineage>
        <taxon>Bacteria</taxon>
        <taxon>Pseudomonadati</taxon>
        <taxon>Pseudomonadota</taxon>
        <taxon>Gammaproteobacteria</taxon>
        <taxon>Thiotrichales</taxon>
        <taxon>Thiotrichaceae</taxon>
        <taxon>Beggiatoa</taxon>
    </lineage>
</organism>
<evidence type="ECO:0000313" key="2">
    <source>
        <dbReference type="Proteomes" id="UP000234271"/>
    </source>
</evidence>
<evidence type="ECO:0000313" key="1">
    <source>
        <dbReference type="EMBL" id="AUI69487.1"/>
    </source>
</evidence>
<accession>A0A2N9YG65</accession>
<gene>
    <name evidence="1" type="ORF">BLE401_12850</name>
</gene>
<dbReference type="Proteomes" id="UP000234271">
    <property type="component" value="Chromosome"/>
</dbReference>
<dbReference type="KEGG" id="blep:AL038_11420"/>
<protein>
    <submittedName>
        <fullName evidence="1">Uncharacterized protein</fullName>
    </submittedName>
</protein>
<dbReference type="RefSeq" id="WP_062152955.1">
    <property type="nucleotide sequence ID" value="NZ_CP012373.2"/>
</dbReference>
<dbReference type="AlphaFoldDB" id="A0A2N9YG65"/>
<keyword evidence="2" id="KW-1185">Reference proteome</keyword>
<proteinExistence type="predicted"/>
<dbReference type="EMBL" id="CP018889">
    <property type="protein sequence ID" value="AUI69487.1"/>
    <property type="molecule type" value="Genomic_DNA"/>
</dbReference>
<reference evidence="2" key="1">
    <citation type="submission" date="2016-12" db="EMBL/GenBank/DDBJ databases">
        <title>Complete Genome Sequence of Beggiatoa leptomitiformis D-401.</title>
        <authorList>
            <person name="Fomenkov A."/>
            <person name="Vincze T."/>
            <person name="Grabovich M."/>
            <person name="Anton B.P."/>
            <person name="Dubinina G."/>
            <person name="Orlova M."/>
            <person name="Belousova E."/>
            <person name="Roberts R.J."/>
        </authorList>
    </citation>
    <scope>NUCLEOTIDE SEQUENCE [LARGE SCALE GENOMIC DNA]</scope>
    <source>
        <strain evidence="2">D-401</strain>
    </source>
</reference>